<dbReference type="Proteomes" id="UP000565441">
    <property type="component" value="Unassembled WGS sequence"/>
</dbReference>
<reference evidence="1 2" key="1">
    <citation type="journal article" date="2020" name="ISME J.">
        <title>Uncovering the hidden diversity of litter-decomposition mechanisms in mushroom-forming fungi.</title>
        <authorList>
            <person name="Floudas D."/>
            <person name="Bentzer J."/>
            <person name="Ahren D."/>
            <person name="Johansson T."/>
            <person name="Persson P."/>
            <person name="Tunlid A."/>
        </authorList>
    </citation>
    <scope>NUCLEOTIDE SEQUENCE [LARGE SCALE GENOMIC DNA]</scope>
    <source>
        <strain evidence="1 2">CBS 661.87</strain>
    </source>
</reference>
<proteinExistence type="predicted"/>
<protein>
    <submittedName>
        <fullName evidence="1">Uncharacterized protein</fullName>
    </submittedName>
</protein>
<dbReference type="AlphaFoldDB" id="A0A8H5HDM7"/>
<sequence length="327" mass="36601">MAGGVAHNVVTWIGTCNSPRSYLVPSTPEYRSFRTAAHTLIVDLSQKNDSIDEAGPVFIRCLDMIARANDGQMYTPIDMLRIECEESNTRPSPHLWAVLGSLRLRYLHILIGQPGELSQPKLAALTPMACTGKSRANILPLPHYRYNLKYGTPQLFAGLRGLKIVHPLAMDIFVDMCQEFHGFAGQLLSLVLVSQPSDAHGRKRHTYEFGDALSQCTALSHLGLTLAHHDVDLPLCHMLPTWLSEIPGLVGFRFRGPAVMVRHCGRWIQCAGDEAWLRKLKSLLCSVGDTPETDWRNRQSIIGEVLAWETRFIDAMVTHRPDLKVLY</sequence>
<evidence type="ECO:0000313" key="1">
    <source>
        <dbReference type="EMBL" id="KAF5381348.1"/>
    </source>
</evidence>
<name>A0A8H5HDM7_9AGAR</name>
<dbReference type="OrthoDB" id="3097204at2759"/>
<gene>
    <name evidence="1" type="ORF">D9615_008344</name>
</gene>
<evidence type="ECO:0000313" key="2">
    <source>
        <dbReference type="Proteomes" id="UP000565441"/>
    </source>
</evidence>
<organism evidence="1 2">
    <name type="scientific">Tricholomella constricta</name>
    <dbReference type="NCBI Taxonomy" id="117010"/>
    <lineage>
        <taxon>Eukaryota</taxon>
        <taxon>Fungi</taxon>
        <taxon>Dikarya</taxon>
        <taxon>Basidiomycota</taxon>
        <taxon>Agaricomycotina</taxon>
        <taxon>Agaricomycetes</taxon>
        <taxon>Agaricomycetidae</taxon>
        <taxon>Agaricales</taxon>
        <taxon>Tricholomatineae</taxon>
        <taxon>Lyophyllaceae</taxon>
        <taxon>Tricholomella</taxon>
    </lineage>
</organism>
<comment type="caution">
    <text evidence="1">The sequence shown here is derived from an EMBL/GenBank/DDBJ whole genome shotgun (WGS) entry which is preliminary data.</text>
</comment>
<dbReference type="EMBL" id="JAACJP010000011">
    <property type="protein sequence ID" value="KAF5381348.1"/>
    <property type="molecule type" value="Genomic_DNA"/>
</dbReference>
<keyword evidence="2" id="KW-1185">Reference proteome</keyword>
<accession>A0A8H5HDM7</accession>